<keyword evidence="1" id="KW-0812">Transmembrane</keyword>
<evidence type="ECO:0000256" key="1">
    <source>
        <dbReference type="SAM" id="Phobius"/>
    </source>
</evidence>
<keyword evidence="1" id="KW-1133">Transmembrane helix</keyword>
<accession>A0ABW2M239</accession>
<feature type="transmembrane region" description="Helical" evidence="1">
    <location>
        <begin position="81"/>
        <end position="103"/>
    </location>
</feature>
<dbReference type="EMBL" id="JBHTCR010000016">
    <property type="protein sequence ID" value="MFC7348922.1"/>
    <property type="molecule type" value="Genomic_DNA"/>
</dbReference>
<evidence type="ECO:0008006" key="4">
    <source>
        <dbReference type="Google" id="ProtNLM"/>
    </source>
</evidence>
<sequence>MKKFILLSILKTWLFSTAISILFLYLYLDSIRKPADEYRHMCDMSGLAYGLIIMWVLFLSLFSFPSLLSCRKTFQKPVSKFLCWFLLPITFCIAFFIAFSEGGLDKENIVLSIISCLPWFSFWGFYYNQFNKKLM</sequence>
<gene>
    <name evidence="2" type="ORF">ACFQO9_19565</name>
</gene>
<dbReference type="Proteomes" id="UP001596550">
    <property type="component" value="Unassembled WGS sequence"/>
</dbReference>
<feature type="transmembrane region" description="Helical" evidence="1">
    <location>
        <begin position="109"/>
        <end position="127"/>
    </location>
</feature>
<reference evidence="3" key="1">
    <citation type="journal article" date="2019" name="Int. J. Syst. Evol. Microbiol.">
        <title>The Global Catalogue of Microorganisms (GCM) 10K type strain sequencing project: providing services to taxonomists for standard genome sequencing and annotation.</title>
        <authorList>
            <consortium name="The Broad Institute Genomics Platform"/>
            <consortium name="The Broad Institute Genome Sequencing Center for Infectious Disease"/>
            <person name="Wu L."/>
            <person name="Ma J."/>
        </authorList>
    </citation>
    <scope>NUCLEOTIDE SEQUENCE [LARGE SCALE GENOMIC DNA]</scope>
    <source>
        <strain evidence="3">CCUG 54781</strain>
    </source>
</reference>
<feature type="transmembrane region" description="Helical" evidence="1">
    <location>
        <begin position="48"/>
        <end position="69"/>
    </location>
</feature>
<name>A0ABW2M239_9FLAO</name>
<protein>
    <recommendedName>
        <fullName evidence="4">DUF805 domain-containing protein</fullName>
    </recommendedName>
</protein>
<keyword evidence="1" id="KW-0472">Membrane</keyword>
<feature type="transmembrane region" description="Helical" evidence="1">
    <location>
        <begin position="12"/>
        <end position="28"/>
    </location>
</feature>
<proteinExistence type="predicted"/>
<keyword evidence="3" id="KW-1185">Reference proteome</keyword>
<evidence type="ECO:0000313" key="2">
    <source>
        <dbReference type="EMBL" id="MFC7348922.1"/>
    </source>
</evidence>
<comment type="caution">
    <text evidence="2">The sequence shown here is derived from an EMBL/GenBank/DDBJ whole genome shotgun (WGS) entry which is preliminary data.</text>
</comment>
<organism evidence="2 3">
    <name type="scientific">Chryseobacterium zhengzhouense</name>
    <dbReference type="NCBI Taxonomy" id="1636086"/>
    <lineage>
        <taxon>Bacteria</taxon>
        <taxon>Pseudomonadati</taxon>
        <taxon>Bacteroidota</taxon>
        <taxon>Flavobacteriia</taxon>
        <taxon>Flavobacteriales</taxon>
        <taxon>Weeksellaceae</taxon>
        <taxon>Chryseobacterium group</taxon>
        <taxon>Chryseobacterium</taxon>
    </lineage>
</organism>
<dbReference type="RefSeq" id="WP_378183572.1">
    <property type="nucleotide sequence ID" value="NZ_JBHTCR010000016.1"/>
</dbReference>
<evidence type="ECO:0000313" key="3">
    <source>
        <dbReference type="Proteomes" id="UP001596550"/>
    </source>
</evidence>